<keyword evidence="3" id="KW-1185">Reference proteome</keyword>
<sequence>MIPLAINAARQRALRAKVQFALSVLPLGLMCAAFAAVLSLRGPFETALGIVRGSSVRNHPDGIMWMVAFLGATVLLMIAAYLLGWLANALFARFVLGWPAAQVGAAHLRSDVPGHWLKAPAGTKRGLQHES</sequence>
<organism evidence="2 3">
    <name type="scientific">Massilia glaciei</name>
    <dbReference type="NCBI Taxonomy" id="1524097"/>
    <lineage>
        <taxon>Bacteria</taxon>
        <taxon>Pseudomonadati</taxon>
        <taxon>Pseudomonadota</taxon>
        <taxon>Betaproteobacteria</taxon>
        <taxon>Burkholderiales</taxon>
        <taxon>Oxalobacteraceae</taxon>
        <taxon>Telluria group</taxon>
        <taxon>Massilia</taxon>
    </lineage>
</organism>
<reference evidence="2 3" key="1">
    <citation type="submission" date="2018-04" db="EMBL/GenBank/DDBJ databases">
        <title>Massilia violaceinigra sp. nov., a novel purple-pigmented bacterium isolated from Tianshan glacier, Xinjiang, China.</title>
        <authorList>
            <person name="Wang H."/>
        </authorList>
    </citation>
    <scope>NUCLEOTIDE SEQUENCE [LARGE SCALE GENOMIC DNA]</scope>
    <source>
        <strain evidence="2 3">B448-2</strain>
    </source>
</reference>
<dbReference type="OrthoDB" id="5986784at2"/>
<comment type="caution">
    <text evidence="2">The sequence shown here is derived from an EMBL/GenBank/DDBJ whole genome shotgun (WGS) entry which is preliminary data.</text>
</comment>
<keyword evidence="1" id="KW-0812">Transmembrane</keyword>
<feature type="transmembrane region" description="Helical" evidence="1">
    <location>
        <begin position="20"/>
        <end position="42"/>
    </location>
</feature>
<protein>
    <submittedName>
        <fullName evidence="2">Uncharacterized protein</fullName>
    </submittedName>
</protein>
<keyword evidence="1" id="KW-1133">Transmembrane helix</keyword>
<dbReference type="AlphaFoldDB" id="A0A2U2I4H4"/>
<dbReference type="Proteomes" id="UP000241421">
    <property type="component" value="Unassembled WGS sequence"/>
</dbReference>
<accession>A0A2U2I4H4</accession>
<name>A0A2U2I4H4_9BURK</name>
<dbReference type="EMBL" id="PXWF02000072">
    <property type="protein sequence ID" value="PWF54704.1"/>
    <property type="molecule type" value="Genomic_DNA"/>
</dbReference>
<dbReference type="RefSeq" id="WP_106756473.1">
    <property type="nucleotide sequence ID" value="NZ_PXWF02000072.1"/>
</dbReference>
<proteinExistence type="predicted"/>
<evidence type="ECO:0000313" key="3">
    <source>
        <dbReference type="Proteomes" id="UP000241421"/>
    </source>
</evidence>
<keyword evidence="1" id="KW-0472">Membrane</keyword>
<feature type="transmembrane region" description="Helical" evidence="1">
    <location>
        <begin position="62"/>
        <end position="83"/>
    </location>
</feature>
<evidence type="ECO:0000313" key="2">
    <source>
        <dbReference type="EMBL" id="PWF54704.1"/>
    </source>
</evidence>
<evidence type="ECO:0000256" key="1">
    <source>
        <dbReference type="SAM" id="Phobius"/>
    </source>
</evidence>
<gene>
    <name evidence="2" type="ORF">C7C56_005490</name>
</gene>